<sequence>MGTLDKKFNKDHISYILIQIKNHATNNKGYRYLKSATTCLSPAYIGIENLLYMPFLSLYLQLGAKSELVKISSKFTKTHKMIACKCKLVNVLENYKTDTKETGKEFIKRLDLKIRKLQSTPVSTTSSSAK</sequence>
<reference evidence="1" key="1">
    <citation type="submission" date="2021-06" db="EMBL/GenBank/DDBJ databases">
        <authorList>
            <person name="Kallberg Y."/>
            <person name="Tangrot J."/>
            <person name="Rosling A."/>
        </authorList>
    </citation>
    <scope>NUCLEOTIDE SEQUENCE</scope>
    <source>
        <strain evidence="1">FL966</strain>
    </source>
</reference>
<gene>
    <name evidence="1" type="ORF">CPELLU_LOCUS17097</name>
</gene>
<protein>
    <submittedName>
        <fullName evidence="1">9601_t:CDS:1</fullName>
    </submittedName>
</protein>
<comment type="caution">
    <text evidence="1">The sequence shown here is derived from an EMBL/GenBank/DDBJ whole genome shotgun (WGS) entry which is preliminary data.</text>
</comment>
<name>A0A9N9JT52_9GLOM</name>
<dbReference type="Proteomes" id="UP000789759">
    <property type="component" value="Unassembled WGS sequence"/>
</dbReference>
<evidence type="ECO:0000313" key="1">
    <source>
        <dbReference type="EMBL" id="CAG8792419.1"/>
    </source>
</evidence>
<proteinExistence type="predicted"/>
<dbReference type="OrthoDB" id="2411761at2759"/>
<organism evidence="1 2">
    <name type="scientific">Cetraspora pellucida</name>
    <dbReference type="NCBI Taxonomy" id="1433469"/>
    <lineage>
        <taxon>Eukaryota</taxon>
        <taxon>Fungi</taxon>
        <taxon>Fungi incertae sedis</taxon>
        <taxon>Mucoromycota</taxon>
        <taxon>Glomeromycotina</taxon>
        <taxon>Glomeromycetes</taxon>
        <taxon>Diversisporales</taxon>
        <taxon>Gigasporaceae</taxon>
        <taxon>Cetraspora</taxon>
    </lineage>
</organism>
<keyword evidence="2" id="KW-1185">Reference proteome</keyword>
<dbReference type="EMBL" id="CAJVQA010027645">
    <property type="protein sequence ID" value="CAG8792419.1"/>
    <property type="molecule type" value="Genomic_DNA"/>
</dbReference>
<dbReference type="AlphaFoldDB" id="A0A9N9JT52"/>
<feature type="non-terminal residue" evidence="1">
    <location>
        <position position="130"/>
    </location>
</feature>
<accession>A0A9N9JT52</accession>
<evidence type="ECO:0000313" key="2">
    <source>
        <dbReference type="Proteomes" id="UP000789759"/>
    </source>
</evidence>